<feature type="non-terminal residue" evidence="2">
    <location>
        <position position="1"/>
    </location>
</feature>
<gene>
    <name evidence="2" type="ORF">CSC81_15760</name>
</gene>
<protein>
    <submittedName>
        <fullName evidence="2">Uncharacterized protein</fullName>
    </submittedName>
</protein>
<accession>A0A2G1BQ47</accession>
<feature type="compositionally biased region" description="Polar residues" evidence="1">
    <location>
        <begin position="16"/>
        <end position="25"/>
    </location>
</feature>
<dbReference type="EMBL" id="PDUU01000059">
    <property type="protein sequence ID" value="PHN96170.1"/>
    <property type="molecule type" value="Genomic_DNA"/>
</dbReference>
<evidence type="ECO:0000256" key="1">
    <source>
        <dbReference type="SAM" id="MobiDB-lite"/>
    </source>
</evidence>
<feature type="region of interest" description="Disordered" evidence="1">
    <location>
        <begin position="1"/>
        <end position="25"/>
    </location>
</feature>
<organism evidence="2 3">
    <name type="scientific">Tenacibaculum discolor</name>
    <dbReference type="NCBI Taxonomy" id="361581"/>
    <lineage>
        <taxon>Bacteria</taxon>
        <taxon>Pseudomonadati</taxon>
        <taxon>Bacteroidota</taxon>
        <taxon>Flavobacteriia</taxon>
        <taxon>Flavobacteriales</taxon>
        <taxon>Flavobacteriaceae</taxon>
        <taxon>Tenacibaculum</taxon>
    </lineage>
</organism>
<dbReference type="RefSeq" id="WP_176550622.1">
    <property type="nucleotide sequence ID" value="NZ_PDUU01000059.1"/>
</dbReference>
<dbReference type="Proteomes" id="UP000222163">
    <property type="component" value="Unassembled WGS sequence"/>
</dbReference>
<sequence>TQASRPKGNSEGPRTLRTTAGGQLVWSTGESTASITVNSAGPDSVTATVYGCTRSAGTAHAAPKPPPNAGTNGTLTICEGTTVTETQLFAELGGTPDTGGTWSPALAGAGTYTYTVSATSSCTSEATSEVVVT</sequence>
<evidence type="ECO:0000313" key="2">
    <source>
        <dbReference type="EMBL" id="PHN96170.1"/>
    </source>
</evidence>
<dbReference type="AlphaFoldDB" id="A0A2G1BQ47"/>
<comment type="caution">
    <text evidence="2">The sequence shown here is derived from an EMBL/GenBank/DDBJ whole genome shotgun (WGS) entry which is preliminary data.</text>
</comment>
<feature type="non-terminal residue" evidence="2">
    <location>
        <position position="133"/>
    </location>
</feature>
<name>A0A2G1BQ47_9FLAO</name>
<reference evidence="2 3" key="1">
    <citation type="journal article" date="2016" name="Nat. Commun.">
        <title>Microbial interactions lead to rapid micro-scale successions on model marine particles.</title>
        <authorList>
            <person name="Datta M.S."/>
            <person name="Sliwerska E."/>
            <person name="Gore J."/>
            <person name="Polz M.F."/>
            <person name="Cordero O.X."/>
        </authorList>
    </citation>
    <scope>NUCLEOTIDE SEQUENCE [LARGE SCALE GENOMIC DNA]</scope>
    <source>
        <strain evidence="2 3">4G03</strain>
    </source>
</reference>
<proteinExistence type="predicted"/>
<evidence type="ECO:0000313" key="3">
    <source>
        <dbReference type="Proteomes" id="UP000222163"/>
    </source>
</evidence>